<comment type="caution">
    <text evidence="2">The sequence shown here is derived from an EMBL/GenBank/DDBJ whole genome shotgun (WGS) entry which is preliminary data.</text>
</comment>
<dbReference type="Gene3D" id="2.60.40.1740">
    <property type="entry name" value="hypothetical protein (bacova_03559)"/>
    <property type="match status" value="1"/>
</dbReference>
<dbReference type="InterPro" id="IPR008979">
    <property type="entry name" value="Galactose-bd-like_sf"/>
</dbReference>
<dbReference type="Pfam" id="PF00754">
    <property type="entry name" value="F5_F8_type_C"/>
    <property type="match status" value="1"/>
</dbReference>
<dbReference type="EMBL" id="QPMM01000001">
    <property type="protein sequence ID" value="RFS26313.1"/>
    <property type="molecule type" value="Genomic_DNA"/>
</dbReference>
<gene>
    <name evidence="2" type="ORF">DVR12_00540</name>
</gene>
<dbReference type="RefSeq" id="WP_116973505.1">
    <property type="nucleotide sequence ID" value="NZ_QPMM01000001.1"/>
</dbReference>
<evidence type="ECO:0000259" key="1">
    <source>
        <dbReference type="PROSITE" id="PS50022"/>
    </source>
</evidence>
<evidence type="ECO:0000313" key="3">
    <source>
        <dbReference type="Proteomes" id="UP000260644"/>
    </source>
</evidence>
<keyword evidence="3" id="KW-1185">Reference proteome</keyword>
<dbReference type="InterPro" id="IPR013728">
    <property type="entry name" value="BT_3987-like_N"/>
</dbReference>
<name>A0A3E1YFY5_9BACT</name>
<dbReference type="PROSITE" id="PS50022">
    <property type="entry name" value="FA58C_3"/>
    <property type="match status" value="1"/>
</dbReference>
<accession>A0A3E1YFY5</accession>
<dbReference type="Pfam" id="PF08522">
    <property type="entry name" value="BT_3987-like_N"/>
    <property type="match status" value="1"/>
</dbReference>
<proteinExistence type="predicted"/>
<evidence type="ECO:0000313" key="2">
    <source>
        <dbReference type="EMBL" id="RFS26313.1"/>
    </source>
</evidence>
<protein>
    <submittedName>
        <fullName evidence="2">DUF1735 domain-containing protein</fullName>
    </submittedName>
</protein>
<dbReference type="InterPro" id="IPR000421">
    <property type="entry name" value="FA58C"/>
</dbReference>
<dbReference type="Gene3D" id="2.60.120.260">
    <property type="entry name" value="Galactose-binding domain-like"/>
    <property type="match status" value="1"/>
</dbReference>
<feature type="domain" description="F5/8 type C" evidence="1">
    <location>
        <begin position="162"/>
        <end position="315"/>
    </location>
</feature>
<dbReference type="SUPFAM" id="SSF49785">
    <property type="entry name" value="Galactose-binding domain-like"/>
    <property type="match status" value="1"/>
</dbReference>
<dbReference type="AlphaFoldDB" id="A0A3E1YFY5"/>
<reference evidence="2 3" key="1">
    <citation type="submission" date="2018-07" db="EMBL/GenBank/DDBJ databases">
        <title>Chitinophaga K2CV101002-2 sp. nov., isolated from a monsoon evergreen broad-leaved forest soil.</title>
        <authorList>
            <person name="Lv Y."/>
        </authorList>
    </citation>
    <scope>NUCLEOTIDE SEQUENCE [LARGE SCALE GENOMIC DNA]</scope>
    <source>
        <strain evidence="2 3">GDMCC 1.1288</strain>
    </source>
</reference>
<dbReference type="OrthoDB" id="3965347at2"/>
<dbReference type="Proteomes" id="UP000260644">
    <property type="component" value="Unassembled WGS sequence"/>
</dbReference>
<sequence length="315" mass="34785">MSINQLYIICLLFTCTILNACKDKYELPDQPLSAYNKVYIPQGVNGIKAYTLKIADTAQTILYSANYGGVEYPGADIQVNFAVNNQLVDSINNINNTSYAVMPDESYEFVTSAVIKQGTLGTGALALKIKTSGENAPQMLKDYLLPIVISSSSGEINKALSVTFFKITIQPEMYDRTNWTIAGFSSEEASGEGPKNGKAIFVLDNDPSSFWHTQWLGASPGPPHYLIIDMGETKTIHGLALTPRQSDNSGKPEELALETSMDNVTWQQAGEFTMTNSKDEQLKVMNSYNQARYFKVIIKKSYSATYTHLAELKAF</sequence>
<organism evidence="2 3">
    <name type="scientific">Chitinophaga silvatica</name>
    <dbReference type="NCBI Taxonomy" id="2282649"/>
    <lineage>
        <taxon>Bacteria</taxon>
        <taxon>Pseudomonadati</taxon>
        <taxon>Bacteroidota</taxon>
        <taxon>Chitinophagia</taxon>
        <taxon>Chitinophagales</taxon>
        <taxon>Chitinophagaceae</taxon>
        <taxon>Chitinophaga</taxon>
    </lineage>
</organism>